<name>A0A822CNU9_9BILA</name>
<sequence>TKDQSVRSSSSGLLDLFHSQTKQIVNAVLMLTRQNEPDNNNGLQLRFNRPMSPTTDKEQMQLVKNIAIAVRDLLQTLDYAPISIKEMVTTLLH</sequence>
<evidence type="ECO:0000313" key="2">
    <source>
        <dbReference type="Proteomes" id="UP000663848"/>
    </source>
</evidence>
<dbReference type="EMBL" id="CAJOBR010050174">
    <property type="protein sequence ID" value="CAF5048846.1"/>
    <property type="molecule type" value="Genomic_DNA"/>
</dbReference>
<dbReference type="AlphaFoldDB" id="A0A822CNU9"/>
<feature type="non-terminal residue" evidence="1">
    <location>
        <position position="1"/>
    </location>
</feature>
<comment type="caution">
    <text evidence="1">The sequence shown here is derived from an EMBL/GenBank/DDBJ whole genome shotgun (WGS) entry which is preliminary data.</text>
</comment>
<protein>
    <submittedName>
        <fullName evidence="1">Uncharacterized protein</fullName>
    </submittedName>
</protein>
<evidence type="ECO:0000313" key="1">
    <source>
        <dbReference type="EMBL" id="CAF5048846.1"/>
    </source>
</evidence>
<dbReference type="Proteomes" id="UP000663848">
    <property type="component" value="Unassembled WGS sequence"/>
</dbReference>
<proteinExistence type="predicted"/>
<reference evidence="1" key="1">
    <citation type="submission" date="2021-02" db="EMBL/GenBank/DDBJ databases">
        <authorList>
            <person name="Nowell W R."/>
        </authorList>
    </citation>
    <scope>NUCLEOTIDE SEQUENCE</scope>
</reference>
<gene>
    <name evidence="1" type="ORF">QYT958_LOCUS41913</name>
</gene>
<organism evidence="1 2">
    <name type="scientific">Rotaria socialis</name>
    <dbReference type="NCBI Taxonomy" id="392032"/>
    <lineage>
        <taxon>Eukaryota</taxon>
        <taxon>Metazoa</taxon>
        <taxon>Spiralia</taxon>
        <taxon>Gnathifera</taxon>
        <taxon>Rotifera</taxon>
        <taxon>Eurotatoria</taxon>
        <taxon>Bdelloidea</taxon>
        <taxon>Philodinida</taxon>
        <taxon>Philodinidae</taxon>
        <taxon>Rotaria</taxon>
    </lineage>
</organism>
<accession>A0A822CNU9</accession>